<organism evidence="1 2">
    <name type="scientific">Alternaria burnsii</name>
    <dbReference type="NCBI Taxonomy" id="1187904"/>
    <lineage>
        <taxon>Eukaryota</taxon>
        <taxon>Fungi</taxon>
        <taxon>Dikarya</taxon>
        <taxon>Ascomycota</taxon>
        <taxon>Pezizomycotina</taxon>
        <taxon>Dothideomycetes</taxon>
        <taxon>Pleosporomycetidae</taxon>
        <taxon>Pleosporales</taxon>
        <taxon>Pleosporineae</taxon>
        <taxon>Pleosporaceae</taxon>
        <taxon>Alternaria</taxon>
        <taxon>Alternaria sect. Alternaria</taxon>
    </lineage>
</organism>
<gene>
    <name evidence="1" type="ORF">GT037_005365</name>
</gene>
<sequence>MYAYCTSKYPLPDSTRTVTAAAIPIITTDVVFTTTTVVVTTTVVAQVIKRAKTTPAINPPQHPQHLGRSLEERNLVAQWSSFLKEAKQAVQTLCSCIETPQTSTVTTTPTTLVTVTATQVVIATTVATVVVRACSTSTSSFALFASASNSFAKMDSAIQNLFSIKFRSTTAAGAAQSFFTDSYRLNVAGSSSELSVVVDVLGQFVDFHYVWLTDPTTVQTHDEAPVACVVDADLALTCSVRDQDVLQLFGDQLSIGASVEYTTSSFTLVPVKYSVFLRLRVPTIAFNKDHCC</sequence>
<dbReference type="GeneID" id="62203590"/>
<reference evidence="1" key="2">
    <citation type="submission" date="2020-08" db="EMBL/GenBank/DDBJ databases">
        <title>Draft Genome Sequence of Cumin Blight Pathogen Alternaria burnsii.</title>
        <authorList>
            <person name="Feng Z."/>
        </authorList>
    </citation>
    <scope>NUCLEOTIDE SEQUENCE</scope>
    <source>
        <strain evidence="1">CBS107.38</strain>
    </source>
</reference>
<accession>A0A8H7EIN1</accession>
<reference evidence="1" key="1">
    <citation type="submission" date="2020-01" db="EMBL/GenBank/DDBJ databases">
        <authorList>
            <person name="Feng Z.H.Z."/>
        </authorList>
    </citation>
    <scope>NUCLEOTIDE SEQUENCE</scope>
    <source>
        <strain evidence="1">CBS107.38</strain>
    </source>
</reference>
<dbReference type="EMBL" id="JAAABM010000006">
    <property type="protein sequence ID" value="KAF7677153.1"/>
    <property type="molecule type" value="Genomic_DNA"/>
</dbReference>
<proteinExistence type="predicted"/>
<name>A0A8H7EIN1_9PLEO</name>
<dbReference type="AlphaFoldDB" id="A0A8H7EIN1"/>
<protein>
    <submittedName>
        <fullName evidence="1">Uncharacterized protein</fullName>
    </submittedName>
</protein>
<dbReference type="RefSeq" id="XP_038787362.1">
    <property type="nucleotide sequence ID" value="XM_038930412.1"/>
</dbReference>
<evidence type="ECO:0000313" key="2">
    <source>
        <dbReference type="Proteomes" id="UP000596902"/>
    </source>
</evidence>
<evidence type="ECO:0000313" key="1">
    <source>
        <dbReference type="EMBL" id="KAF7677153.1"/>
    </source>
</evidence>
<dbReference type="Proteomes" id="UP000596902">
    <property type="component" value="Unassembled WGS sequence"/>
</dbReference>
<keyword evidence="2" id="KW-1185">Reference proteome</keyword>
<comment type="caution">
    <text evidence="1">The sequence shown here is derived from an EMBL/GenBank/DDBJ whole genome shotgun (WGS) entry which is preliminary data.</text>
</comment>